<protein>
    <recommendedName>
        <fullName evidence="4">TIGR03016 family PEP-CTERM system-associated outer membrane protein</fullName>
    </recommendedName>
</protein>
<dbReference type="EMBL" id="OU015430">
    <property type="protein sequence ID" value="CAG4974262.1"/>
    <property type="molecule type" value="Genomic_DNA"/>
</dbReference>
<reference evidence="2 3" key="1">
    <citation type="submission" date="2021-04" db="EMBL/GenBank/DDBJ databases">
        <authorList>
            <person name="Rodrigo-Torres L."/>
            <person name="Arahal R. D."/>
            <person name="Lucena T."/>
        </authorList>
    </citation>
    <scope>NUCLEOTIDE SEQUENCE [LARGE SCALE GENOMIC DNA]</scope>
    <source>
        <strain evidence="2 3">CECT 30171</strain>
    </source>
</reference>
<dbReference type="Proteomes" id="UP000680116">
    <property type="component" value="Chromosome"/>
</dbReference>
<feature type="signal peptide" evidence="1">
    <location>
        <begin position="1"/>
        <end position="31"/>
    </location>
</feature>
<feature type="chain" id="PRO_5046301431" description="TIGR03016 family PEP-CTERM system-associated outer membrane protein" evidence="1">
    <location>
        <begin position="32"/>
        <end position="440"/>
    </location>
</feature>
<accession>A0ABN7QZ35</accession>
<evidence type="ECO:0000313" key="3">
    <source>
        <dbReference type="Proteomes" id="UP000680116"/>
    </source>
</evidence>
<name>A0ABN7QZ35_9GAMM</name>
<proteinExistence type="predicted"/>
<dbReference type="RefSeq" id="WP_215218229.1">
    <property type="nucleotide sequence ID" value="NZ_OU015430.1"/>
</dbReference>
<dbReference type="SUPFAM" id="SSF56935">
    <property type="entry name" value="Porins"/>
    <property type="match status" value="1"/>
</dbReference>
<evidence type="ECO:0000256" key="1">
    <source>
        <dbReference type="SAM" id="SignalP"/>
    </source>
</evidence>
<evidence type="ECO:0000313" key="2">
    <source>
        <dbReference type="EMBL" id="CAG4974262.1"/>
    </source>
</evidence>
<sequence length="440" mass="48717">MSRSGARNRYRLGTVHALAAALATLPGTAAALRLDYSADLGVERNDNVAMTPVDPVEEDILRAGLDFALTHDTAVIQASLAGRAEYRDYLGDAYDDTLDGTAQGRLNWFALPERLSFTVEDNLSVQPVDTLAVNAPGNRQQVNVLSLGPNLHFDLGSSLRGRAELRYTDSDAEITDEFNSQRLGMAVRTIKELGPTSQLSLNVQGQRVDFDDDVIARDYTRYDLFARYARTLANFELGFDGGYSRLSYRDGPGSRSEPLLRANADWTPGERHRLSLSASQQFSDAATEALVAIGEDATTTPGPLLVGDAVVNASPYRERRIALGYTFTGTRLGFSVEPYVDRLDYVDADEFDQEGHGVAAAIGWQLRPRTTIGAFASVDRIDYLQLTVEHETRRYGVHLQHDWSRHLSGRIEWARHERLSNVPGDDAEQGLVYLSITYRR</sequence>
<keyword evidence="1" id="KW-0732">Signal</keyword>
<organism evidence="2 3">
    <name type="scientific">Novilysobacter luteus</name>
    <dbReference type="NCBI Taxonomy" id="2822368"/>
    <lineage>
        <taxon>Bacteria</taxon>
        <taxon>Pseudomonadati</taxon>
        <taxon>Pseudomonadota</taxon>
        <taxon>Gammaproteobacteria</taxon>
        <taxon>Lysobacterales</taxon>
        <taxon>Lysobacteraceae</taxon>
        <taxon>Novilysobacter</taxon>
    </lineage>
</organism>
<gene>
    <name evidence="2" type="ORF">LYB30171_01636</name>
</gene>
<keyword evidence="3" id="KW-1185">Reference proteome</keyword>
<evidence type="ECO:0008006" key="4">
    <source>
        <dbReference type="Google" id="ProtNLM"/>
    </source>
</evidence>